<feature type="domain" description="Protein translocase subunit SecDF P1" evidence="12">
    <location>
        <begin position="60"/>
        <end position="116"/>
    </location>
</feature>
<evidence type="ECO:0000256" key="5">
    <source>
        <dbReference type="ARBA" id="ARBA00022927"/>
    </source>
</evidence>
<feature type="transmembrane region" description="Helical" evidence="9">
    <location>
        <begin position="481"/>
        <end position="504"/>
    </location>
</feature>
<keyword evidence="6 9" id="KW-1133">Transmembrane helix</keyword>
<feature type="transmembrane region" description="Helical" evidence="9">
    <location>
        <begin position="428"/>
        <end position="446"/>
    </location>
</feature>
<feature type="compositionally biased region" description="Low complexity" evidence="10">
    <location>
        <begin position="144"/>
        <end position="161"/>
    </location>
</feature>
<proteinExistence type="inferred from homology"/>
<organism evidence="14 15">
    <name type="scientific">Nocardioides fonticola</name>
    <dbReference type="NCBI Taxonomy" id="450363"/>
    <lineage>
        <taxon>Bacteria</taxon>
        <taxon>Bacillati</taxon>
        <taxon>Actinomycetota</taxon>
        <taxon>Actinomycetes</taxon>
        <taxon>Propionibacteriales</taxon>
        <taxon>Nocardioidaceae</taxon>
        <taxon>Nocardioides</taxon>
    </lineage>
</organism>
<comment type="subunit">
    <text evidence="9">Forms a complex with SecF. Part of the essential Sec protein translocation apparatus which comprises SecA, SecYEG and auxiliary proteins SecDF. Other proteins may also be involved.</text>
</comment>
<evidence type="ECO:0000256" key="9">
    <source>
        <dbReference type="HAMAP-Rule" id="MF_01463"/>
    </source>
</evidence>
<feature type="transmembrane region" description="Helical" evidence="9">
    <location>
        <begin position="453"/>
        <end position="475"/>
    </location>
</feature>
<evidence type="ECO:0000259" key="11">
    <source>
        <dbReference type="Pfam" id="PF02355"/>
    </source>
</evidence>
<dbReference type="NCBIfam" id="TIGR00916">
    <property type="entry name" value="2A0604s01"/>
    <property type="match status" value="1"/>
</dbReference>
<evidence type="ECO:0000256" key="1">
    <source>
        <dbReference type="ARBA" id="ARBA00004651"/>
    </source>
</evidence>
<dbReference type="Proteomes" id="UP001501495">
    <property type="component" value="Unassembled WGS sequence"/>
</dbReference>
<feature type="domain" description="Protein export membrane protein SecD/SecF C-terminal" evidence="11">
    <location>
        <begin position="409"/>
        <end position="583"/>
    </location>
</feature>
<keyword evidence="5 9" id="KW-0653">Protein transport</keyword>
<reference evidence="15" key="1">
    <citation type="journal article" date="2019" name="Int. J. Syst. Evol. Microbiol.">
        <title>The Global Catalogue of Microorganisms (GCM) 10K type strain sequencing project: providing services to taxonomists for standard genome sequencing and annotation.</title>
        <authorList>
            <consortium name="The Broad Institute Genomics Platform"/>
            <consortium name="The Broad Institute Genome Sequencing Center for Infectious Disease"/>
            <person name="Wu L."/>
            <person name="Ma J."/>
        </authorList>
    </citation>
    <scope>NUCLEOTIDE SEQUENCE [LARGE SCALE GENOMIC DNA]</scope>
    <source>
        <strain evidence="15">JCM 16703</strain>
    </source>
</reference>
<dbReference type="InterPro" id="IPR048634">
    <property type="entry name" value="SecD_SecF_C"/>
</dbReference>
<protein>
    <recommendedName>
        <fullName evidence="9">Protein translocase subunit SecD</fullName>
    </recommendedName>
</protein>
<accession>A0ABP7XSJ6</accession>
<dbReference type="InterPro" id="IPR022813">
    <property type="entry name" value="SecD/SecF_arch_bac"/>
</dbReference>
<dbReference type="Pfam" id="PF22599">
    <property type="entry name" value="SecDF_P1_head"/>
    <property type="match status" value="1"/>
</dbReference>
<dbReference type="InterPro" id="IPR005791">
    <property type="entry name" value="SecD"/>
</dbReference>
<feature type="domain" description="SecDF P1 head subdomain" evidence="13">
    <location>
        <begin position="299"/>
        <end position="407"/>
    </location>
</feature>
<feature type="region of interest" description="Disordered" evidence="10">
    <location>
        <begin position="128"/>
        <end position="237"/>
    </location>
</feature>
<comment type="caution">
    <text evidence="14">The sequence shown here is derived from an EMBL/GenBank/DDBJ whole genome shotgun (WGS) entry which is preliminary data.</text>
</comment>
<evidence type="ECO:0000256" key="10">
    <source>
        <dbReference type="SAM" id="MobiDB-lite"/>
    </source>
</evidence>
<dbReference type="HAMAP" id="MF_01463_B">
    <property type="entry name" value="SecD_B"/>
    <property type="match status" value="1"/>
</dbReference>
<keyword evidence="3 9" id="KW-1003">Cell membrane</keyword>
<dbReference type="Pfam" id="PF02355">
    <property type="entry name" value="SecD_SecF_C"/>
    <property type="match status" value="1"/>
</dbReference>
<keyword evidence="7 9" id="KW-0811">Translocation</keyword>
<dbReference type="PANTHER" id="PTHR30081">
    <property type="entry name" value="PROTEIN-EXPORT MEMBRANE PROTEIN SEC"/>
    <property type="match status" value="1"/>
</dbReference>
<comment type="function">
    <text evidence="9">Part of the Sec protein translocase complex. Interacts with the SecYEG preprotein conducting channel. SecDF uses the proton motive force (PMF) to complete protein translocation after the ATP-dependent function of SecA.</text>
</comment>
<feature type="transmembrane region" description="Helical" evidence="9">
    <location>
        <begin position="556"/>
        <end position="575"/>
    </location>
</feature>
<dbReference type="Pfam" id="PF21760">
    <property type="entry name" value="SecD_1st"/>
    <property type="match status" value="1"/>
</dbReference>
<evidence type="ECO:0000256" key="4">
    <source>
        <dbReference type="ARBA" id="ARBA00022692"/>
    </source>
</evidence>
<evidence type="ECO:0000256" key="7">
    <source>
        <dbReference type="ARBA" id="ARBA00023010"/>
    </source>
</evidence>
<evidence type="ECO:0000313" key="14">
    <source>
        <dbReference type="EMBL" id="GAA4124825.1"/>
    </source>
</evidence>
<comment type="subcellular location">
    <subcellularLocation>
        <location evidence="1 9">Cell membrane</location>
        <topology evidence="1 9">Multi-pass membrane protein</topology>
    </subcellularLocation>
</comment>
<dbReference type="EMBL" id="BAAAZH010000025">
    <property type="protein sequence ID" value="GAA4124825.1"/>
    <property type="molecule type" value="Genomic_DNA"/>
</dbReference>
<comment type="similarity">
    <text evidence="9">Belongs to the SecD/SecF family. SecD subfamily.</text>
</comment>
<evidence type="ECO:0000256" key="8">
    <source>
        <dbReference type="ARBA" id="ARBA00023136"/>
    </source>
</evidence>
<keyword evidence="15" id="KW-1185">Reference proteome</keyword>
<evidence type="ECO:0000256" key="2">
    <source>
        <dbReference type="ARBA" id="ARBA00022448"/>
    </source>
</evidence>
<feature type="compositionally biased region" description="Low complexity" evidence="10">
    <location>
        <begin position="193"/>
        <end position="234"/>
    </location>
</feature>
<name>A0ABP7XSJ6_9ACTN</name>
<evidence type="ECO:0000256" key="3">
    <source>
        <dbReference type="ARBA" id="ARBA00022475"/>
    </source>
</evidence>
<dbReference type="InterPro" id="IPR055344">
    <property type="entry name" value="SecD_SecF_C_bact"/>
</dbReference>
<dbReference type="InterPro" id="IPR048631">
    <property type="entry name" value="SecD_1st"/>
</dbReference>
<keyword evidence="8 9" id="KW-0472">Membrane</keyword>
<evidence type="ECO:0000256" key="6">
    <source>
        <dbReference type="ARBA" id="ARBA00022989"/>
    </source>
</evidence>
<dbReference type="RefSeq" id="WP_344734546.1">
    <property type="nucleotide sequence ID" value="NZ_BAAAZH010000025.1"/>
</dbReference>
<dbReference type="Gene3D" id="3.30.70.3220">
    <property type="match status" value="1"/>
</dbReference>
<feature type="transmembrane region" description="Helical" evidence="9">
    <location>
        <begin position="12"/>
        <end position="32"/>
    </location>
</feature>
<evidence type="ECO:0000313" key="15">
    <source>
        <dbReference type="Proteomes" id="UP001501495"/>
    </source>
</evidence>
<dbReference type="Gene3D" id="1.20.1640.10">
    <property type="entry name" value="Multidrug efflux transporter AcrB transmembrane domain"/>
    <property type="match status" value="1"/>
</dbReference>
<keyword evidence="4 9" id="KW-0812">Transmembrane</keyword>
<dbReference type="PANTHER" id="PTHR30081:SF1">
    <property type="entry name" value="PROTEIN TRANSLOCASE SUBUNIT SECD"/>
    <property type="match status" value="1"/>
</dbReference>
<dbReference type="NCBIfam" id="TIGR01129">
    <property type="entry name" value="secD"/>
    <property type="match status" value="1"/>
</dbReference>
<keyword evidence="2 9" id="KW-0813">Transport</keyword>
<evidence type="ECO:0000259" key="12">
    <source>
        <dbReference type="Pfam" id="PF21760"/>
    </source>
</evidence>
<sequence length="627" mass="64248">MARKTARPGRALIAFFAGVAILFGLVAIGGTWKPALGLDLEGGTRITLIAKGDPSTQSLDEARKIIDQRVNGSGVSEAEVTTQGNRFITVEIPGDSRRDLIDTVKRQAQLRFRLVACSTLDGKCGSAATTGSTGLPSGEATVEPSASPSTGAGSGQNSGQKSGEKSGQKSGQKSQSGAKNRPPVSFGVRRADTTPSPSASPSATATPSADPSSTASADPSATASPSASATSTPAVSPEEQKLIDACVAAAPGDKNIKDPLAWYKAPTEACKTAFNSFTCPPDGARAMEDNPALPLITCDDNGVAYLLSAAAIEGTDLTDASATIPQGEVQWTVLLSFDGSGTDEFGKISSSMAGTEDQFAIVLDGQVLSNPTFNSPILDGNAQITGNFTQSEAQSLATSLKYGSLPIAFEEPSTVTVGPSLAGDQLSAGIYAGIAGLALVALYCLLYYRGLGLVVLSSLAVAAAITYALVLLLGVSAGFTLTLPGIAGLIIAVGITADSFIIFFERIRDEMREGKSMRVAVESGWQRARVTRLAANVVSLLSAAVLYIFATGVVKGFGFALGLSTAIDLAVLFWFTKPLVSYLARYRFFNGGGKLSGLSPETLGMDGVAVAPGGASLSSKLRAGGKA</sequence>
<feature type="compositionally biased region" description="Low complexity" evidence="10">
    <location>
        <begin position="168"/>
        <end position="180"/>
    </location>
</feature>
<dbReference type="Gene3D" id="3.30.1360.200">
    <property type="match status" value="1"/>
</dbReference>
<evidence type="ECO:0000259" key="13">
    <source>
        <dbReference type="Pfam" id="PF22599"/>
    </source>
</evidence>
<feature type="transmembrane region" description="Helical" evidence="9">
    <location>
        <begin position="533"/>
        <end position="550"/>
    </location>
</feature>
<dbReference type="SUPFAM" id="SSF82866">
    <property type="entry name" value="Multidrug efflux transporter AcrB transmembrane domain"/>
    <property type="match status" value="1"/>
</dbReference>
<dbReference type="InterPro" id="IPR054384">
    <property type="entry name" value="SecDF_P1_head"/>
</dbReference>
<gene>
    <name evidence="9 14" type="primary">secD</name>
    <name evidence="14" type="ORF">GCM10022215_32820</name>
</gene>